<dbReference type="UniPathway" id="UPA00035">
    <property type="reaction ID" value="UER00044"/>
</dbReference>
<sequence>MNSKISNAFKNNKTLIPYITVGDPSAKKTEELVLEFEKAGANIIELGIPFSDPIADGHIIQASHLRALKNDTSLSDAFKLVKRLRKKTQIPLIFMLSINLVEKYGTEKFYRDCKYFGVDGVIVPDKTLETRTVNSVQRTVDTILLVSPTTSNERIKKIVKKSSGFIYLVSTLGITGTRKSLANDLQSYIRRVKKETKKPIAVGFGISTPDQAKETVKYADGVIVGSAIVDFIGKKRYNEAIKLVKKIRNAMDNDQ</sequence>
<protein>
    <recommendedName>
        <fullName evidence="9">Tryptophan synthase alpha chain</fullName>
        <ecNumber evidence="9">4.2.1.20</ecNumber>
    </recommendedName>
</protein>
<evidence type="ECO:0000256" key="7">
    <source>
        <dbReference type="ARBA" id="ARBA00023239"/>
    </source>
</evidence>
<evidence type="ECO:0000256" key="8">
    <source>
        <dbReference type="ARBA" id="ARBA00049047"/>
    </source>
</evidence>
<dbReference type="HAMAP" id="MF_00131">
    <property type="entry name" value="Trp_synth_alpha"/>
    <property type="match status" value="1"/>
</dbReference>
<keyword evidence="5 9" id="KW-0822">Tryptophan biosynthesis</keyword>
<proteinExistence type="inferred from homology"/>
<dbReference type="Pfam" id="PF00290">
    <property type="entry name" value="Trp_syntA"/>
    <property type="match status" value="1"/>
</dbReference>
<comment type="caution">
    <text evidence="11">The sequence shown here is derived from an EMBL/GenBank/DDBJ whole genome shotgun (WGS) entry which is preliminary data.</text>
</comment>
<evidence type="ECO:0000256" key="9">
    <source>
        <dbReference type="HAMAP-Rule" id="MF_00131"/>
    </source>
</evidence>
<evidence type="ECO:0000313" key="12">
    <source>
        <dbReference type="Proteomes" id="UP000177905"/>
    </source>
</evidence>
<dbReference type="PANTHER" id="PTHR43406">
    <property type="entry name" value="TRYPTOPHAN SYNTHASE, ALPHA CHAIN"/>
    <property type="match status" value="1"/>
</dbReference>
<evidence type="ECO:0000256" key="2">
    <source>
        <dbReference type="ARBA" id="ARBA00004733"/>
    </source>
</evidence>
<evidence type="ECO:0000256" key="3">
    <source>
        <dbReference type="ARBA" id="ARBA00011270"/>
    </source>
</evidence>
<organism evidence="11 12">
    <name type="scientific">candidate division WOR-1 bacterium RIFOXYB2_FULL_36_35</name>
    <dbReference type="NCBI Taxonomy" id="1802578"/>
    <lineage>
        <taxon>Bacteria</taxon>
        <taxon>Bacillati</taxon>
        <taxon>Saganbacteria</taxon>
    </lineage>
</organism>
<dbReference type="FunFam" id="3.20.20.70:FF:000037">
    <property type="entry name" value="Tryptophan synthase alpha chain"/>
    <property type="match status" value="1"/>
</dbReference>
<evidence type="ECO:0000256" key="4">
    <source>
        <dbReference type="ARBA" id="ARBA00022605"/>
    </source>
</evidence>
<dbReference type="AlphaFoldDB" id="A0A1F4S334"/>
<dbReference type="InterPro" id="IPR018204">
    <property type="entry name" value="Trp_synthase_alpha_AS"/>
</dbReference>
<evidence type="ECO:0000256" key="10">
    <source>
        <dbReference type="RuleBase" id="RU003662"/>
    </source>
</evidence>
<comment type="function">
    <text evidence="1 9">The alpha subunit is responsible for the aldol cleavage of indoleglycerol phosphate to indole and glyceraldehyde 3-phosphate.</text>
</comment>
<reference evidence="11 12" key="1">
    <citation type="journal article" date="2016" name="Nat. Commun.">
        <title>Thousands of microbial genomes shed light on interconnected biogeochemical processes in an aquifer system.</title>
        <authorList>
            <person name="Anantharaman K."/>
            <person name="Brown C.T."/>
            <person name="Hug L.A."/>
            <person name="Sharon I."/>
            <person name="Castelle C.J."/>
            <person name="Probst A.J."/>
            <person name="Thomas B.C."/>
            <person name="Singh A."/>
            <person name="Wilkins M.J."/>
            <person name="Karaoz U."/>
            <person name="Brodie E.L."/>
            <person name="Williams K.H."/>
            <person name="Hubbard S.S."/>
            <person name="Banfield J.F."/>
        </authorList>
    </citation>
    <scope>NUCLEOTIDE SEQUENCE [LARGE SCALE GENOMIC DNA]</scope>
</reference>
<dbReference type="PANTHER" id="PTHR43406:SF1">
    <property type="entry name" value="TRYPTOPHAN SYNTHASE ALPHA CHAIN, CHLOROPLASTIC"/>
    <property type="match status" value="1"/>
</dbReference>
<comment type="catalytic activity">
    <reaction evidence="8 9">
        <text>(1S,2R)-1-C-(indol-3-yl)glycerol 3-phosphate + L-serine = D-glyceraldehyde 3-phosphate + L-tryptophan + H2O</text>
        <dbReference type="Rhea" id="RHEA:10532"/>
        <dbReference type="ChEBI" id="CHEBI:15377"/>
        <dbReference type="ChEBI" id="CHEBI:33384"/>
        <dbReference type="ChEBI" id="CHEBI:57912"/>
        <dbReference type="ChEBI" id="CHEBI:58866"/>
        <dbReference type="ChEBI" id="CHEBI:59776"/>
        <dbReference type="EC" id="4.2.1.20"/>
    </reaction>
</comment>
<dbReference type="EC" id="4.2.1.20" evidence="9"/>
<evidence type="ECO:0000256" key="1">
    <source>
        <dbReference type="ARBA" id="ARBA00003365"/>
    </source>
</evidence>
<evidence type="ECO:0000313" key="11">
    <source>
        <dbReference type="EMBL" id="OGC14841.1"/>
    </source>
</evidence>
<dbReference type="Gene3D" id="3.20.20.70">
    <property type="entry name" value="Aldolase class I"/>
    <property type="match status" value="1"/>
</dbReference>
<dbReference type="CDD" id="cd04724">
    <property type="entry name" value="Tryptophan_synthase_alpha"/>
    <property type="match status" value="1"/>
</dbReference>
<comment type="subunit">
    <text evidence="3 9">Tetramer of two alpha and two beta chains.</text>
</comment>
<dbReference type="InterPro" id="IPR013785">
    <property type="entry name" value="Aldolase_TIM"/>
</dbReference>
<evidence type="ECO:0000256" key="5">
    <source>
        <dbReference type="ARBA" id="ARBA00022822"/>
    </source>
</evidence>
<dbReference type="EMBL" id="MEUA01000029">
    <property type="protein sequence ID" value="OGC14841.1"/>
    <property type="molecule type" value="Genomic_DNA"/>
</dbReference>
<dbReference type="PROSITE" id="PS00167">
    <property type="entry name" value="TRP_SYNTHASE_ALPHA"/>
    <property type="match status" value="1"/>
</dbReference>
<evidence type="ECO:0000256" key="6">
    <source>
        <dbReference type="ARBA" id="ARBA00023141"/>
    </source>
</evidence>
<dbReference type="InterPro" id="IPR011060">
    <property type="entry name" value="RibuloseP-bd_barrel"/>
</dbReference>
<name>A0A1F4S334_UNCSA</name>
<gene>
    <name evidence="9" type="primary">trpA</name>
    <name evidence="11" type="ORF">A2290_00920</name>
</gene>
<dbReference type="InterPro" id="IPR002028">
    <property type="entry name" value="Trp_synthase_suA"/>
</dbReference>
<keyword evidence="4 9" id="KW-0028">Amino-acid biosynthesis</keyword>
<dbReference type="NCBIfam" id="TIGR00262">
    <property type="entry name" value="trpA"/>
    <property type="match status" value="1"/>
</dbReference>
<accession>A0A1F4S334</accession>
<dbReference type="GO" id="GO:0004834">
    <property type="term" value="F:tryptophan synthase activity"/>
    <property type="evidence" value="ECO:0007669"/>
    <property type="project" value="UniProtKB-UniRule"/>
</dbReference>
<keyword evidence="7 9" id="KW-0456">Lyase</keyword>
<comment type="pathway">
    <text evidence="2 9">Amino-acid biosynthesis; L-tryptophan biosynthesis; L-tryptophan from chorismate: step 5/5.</text>
</comment>
<dbReference type="Proteomes" id="UP000177905">
    <property type="component" value="Unassembled WGS sequence"/>
</dbReference>
<feature type="active site" description="Proton acceptor" evidence="9">
    <location>
        <position position="45"/>
    </location>
</feature>
<comment type="similarity">
    <text evidence="9 10">Belongs to the TrpA family.</text>
</comment>
<dbReference type="GO" id="GO:0005829">
    <property type="term" value="C:cytosol"/>
    <property type="evidence" value="ECO:0007669"/>
    <property type="project" value="TreeGrafter"/>
</dbReference>
<keyword evidence="6 9" id="KW-0057">Aromatic amino acid biosynthesis</keyword>
<dbReference type="SUPFAM" id="SSF51366">
    <property type="entry name" value="Ribulose-phoshate binding barrel"/>
    <property type="match status" value="1"/>
</dbReference>
<feature type="active site" description="Proton acceptor" evidence="9">
    <location>
        <position position="56"/>
    </location>
</feature>